<dbReference type="Pfam" id="PF00356">
    <property type="entry name" value="LacI"/>
    <property type="match status" value="1"/>
</dbReference>
<protein>
    <submittedName>
        <fullName evidence="5">LacI family DNA-binding transcriptional regulator</fullName>
    </submittedName>
</protein>
<dbReference type="Gene3D" id="1.10.260.40">
    <property type="entry name" value="lambda repressor-like DNA-binding domains"/>
    <property type="match status" value="1"/>
</dbReference>
<dbReference type="SMART" id="SM00354">
    <property type="entry name" value="HTH_LACI"/>
    <property type="match status" value="1"/>
</dbReference>
<dbReference type="CDD" id="cd01392">
    <property type="entry name" value="HTH_LacI"/>
    <property type="match status" value="1"/>
</dbReference>
<dbReference type="InterPro" id="IPR000843">
    <property type="entry name" value="HTH_LacI"/>
</dbReference>
<keyword evidence="1" id="KW-0805">Transcription regulation</keyword>
<accession>A0ABV1D3U7</accession>
<dbReference type="InterPro" id="IPR010982">
    <property type="entry name" value="Lambda_DNA-bd_dom_sf"/>
</dbReference>
<dbReference type="EMBL" id="JBBMFM010000024">
    <property type="protein sequence ID" value="MEQ2425077.1"/>
    <property type="molecule type" value="Genomic_DNA"/>
</dbReference>
<dbReference type="SUPFAM" id="SSF53822">
    <property type="entry name" value="Periplasmic binding protein-like I"/>
    <property type="match status" value="1"/>
</dbReference>
<dbReference type="RefSeq" id="WP_050927211.1">
    <property type="nucleotide sequence ID" value="NZ_JBBMFM010000024.1"/>
</dbReference>
<comment type="caution">
    <text evidence="5">The sequence shown here is derived from an EMBL/GenBank/DDBJ whole genome shotgun (WGS) entry which is preliminary data.</text>
</comment>
<reference evidence="5 6" key="1">
    <citation type="submission" date="2024-03" db="EMBL/GenBank/DDBJ databases">
        <title>Human intestinal bacterial collection.</title>
        <authorList>
            <person name="Pauvert C."/>
            <person name="Hitch T.C.A."/>
            <person name="Clavel T."/>
        </authorList>
    </citation>
    <scope>NUCLEOTIDE SEQUENCE [LARGE SCALE GENOMIC DNA]</scope>
    <source>
        <strain evidence="5 6">CLA-SR-H021</strain>
    </source>
</reference>
<proteinExistence type="predicted"/>
<evidence type="ECO:0000313" key="5">
    <source>
        <dbReference type="EMBL" id="MEQ2425077.1"/>
    </source>
</evidence>
<evidence type="ECO:0000259" key="4">
    <source>
        <dbReference type="PROSITE" id="PS50932"/>
    </source>
</evidence>
<feature type="domain" description="HTH lacI-type" evidence="4">
    <location>
        <begin position="4"/>
        <end position="47"/>
    </location>
</feature>
<evidence type="ECO:0000313" key="6">
    <source>
        <dbReference type="Proteomes" id="UP001454086"/>
    </source>
</evidence>
<dbReference type="SUPFAM" id="SSF47413">
    <property type="entry name" value="lambda repressor-like DNA-binding domains"/>
    <property type="match status" value="1"/>
</dbReference>
<dbReference type="PROSITE" id="PS50932">
    <property type="entry name" value="HTH_LACI_2"/>
    <property type="match status" value="1"/>
</dbReference>
<keyword evidence="6" id="KW-1185">Reference proteome</keyword>
<gene>
    <name evidence="5" type="ORF">WMQ36_08840</name>
</gene>
<evidence type="ECO:0000256" key="3">
    <source>
        <dbReference type="ARBA" id="ARBA00023163"/>
    </source>
</evidence>
<dbReference type="Proteomes" id="UP001454086">
    <property type="component" value="Unassembled WGS sequence"/>
</dbReference>
<keyword evidence="2 5" id="KW-0238">DNA-binding</keyword>
<dbReference type="Pfam" id="PF13377">
    <property type="entry name" value="Peripla_BP_3"/>
    <property type="match status" value="1"/>
</dbReference>
<dbReference type="InterPro" id="IPR028082">
    <property type="entry name" value="Peripla_BP_I"/>
</dbReference>
<dbReference type="PANTHER" id="PTHR30146:SF109">
    <property type="entry name" value="HTH-TYPE TRANSCRIPTIONAL REGULATOR GALS"/>
    <property type="match status" value="1"/>
</dbReference>
<sequence>MMAIKAKELAQQLGVSAATLSLVMNGKPGISDKTREKIIKEMNDLGYGYLVKNPHNEPQIQNTIGFVIYKNDGKMLGLNSFYPLILDGVESTARKYGYNLVIINLERADIEQQIHYITDANCVGYVIFATEMQDNEIDYFENLGLPFVLLDNYYNGRMINTVKVNNEQGCYLAAKYLIDMGHRRIGYLSSGLPINSFIERRNFSKKALASFGIMDMEKFTYTIGYPIDQAAEGILPVLKKHKKSELPTAFLVDNDLVAIGAMQGMKEFGYQLPDDFSFVGNADRPISSLVEPKLTTIRVPQERFGSEAVFQLIQQLQNQETSFTRVEINGELIVRDSVKDING</sequence>
<dbReference type="InterPro" id="IPR046335">
    <property type="entry name" value="LacI/GalR-like_sensor"/>
</dbReference>
<dbReference type="Gene3D" id="3.40.50.2300">
    <property type="match status" value="2"/>
</dbReference>
<keyword evidence="3" id="KW-0804">Transcription</keyword>
<organism evidence="5 6">
    <name type="scientific">Enterocloster hominis</name>
    <name type="common">ex Hitch et al. 2024</name>
    <dbReference type="NCBI Taxonomy" id="1917870"/>
    <lineage>
        <taxon>Bacteria</taxon>
        <taxon>Bacillati</taxon>
        <taxon>Bacillota</taxon>
        <taxon>Clostridia</taxon>
        <taxon>Lachnospirales</taxon>
        <taxon>Lachnospiraceae</taxon>
        <taxon>Enterocloster</taxon>
    </lineage>
</organism>
<dbReference type="GO" id="GO:0003677">
    <property type="term" value="F:DNA binding"/>
    <property type="evidence" value="ECO:0007669"/>
    <property type="project" value="UniProtKB-KW"/>
</dbReference>
<dbReference type="PANTHER" id="PTHR30146">
    <property type="entry name" value="LACI-RELATED TRANSCRIPTIONAL REPRESSOR"/>
    <property type="match status" value="1"/>
</dbReference>
<name>A0ABV1D3U7_9FIRM</name>
<evidence type="ECO:0000256" key="1">
    <source>
        <dbReference type="ARBA" id="ARBA00023015"/>
    </source>
</evidence>
<evidence type="ECO:0000256" key="2">
    <source>
        <dbReference type="ARBA" id="ARBA00023125"/>
    </source>
</evidence>